<keyword evidence="1" id="KW-1133">Transmembrane helix</keyword>
<feature type="signal peptide" evidence="2">
    <location>
        <begin position="1"/>
        <end position="18"/>
    </location>
</feature>
<keyword evidence="1" id="KW-0472">Membrane</keyword>
<keyword evidence="1" id="KW-0812">Transmembrane</keyword>
<evidence type="ECO:0000256" key="1">
    <source>
        <dbReference type="SAM" id="Phobius"/>
    </source>
</evidence>
<protein>
    <recommendedName>
        <fullName evidence="5">Secreted protein with PEP-CTERM sorting signal</fullName>
    </recommendedName>
</protein>
<organism evidence="3 4">
    <name type="scientific">Neolewinella aurantiaca</name>
    <dbReference type="NCBI Taxonomy" id="2602767"/>
    <lineage>
        <taxon>Bacteria</taxon>
        <taxon>Pseudomonadati</taxon>
        <taxon>Bacteroidota</taxon>
        <taxon>Saprospiria</taxon>
        <taxon>Saprospirales</taxon>
        <taxon>Lewinellaceae</taxon>
        <taxon>Neolewinella</taxon>
    </lineage>
</organism>
<comment type="caution">
    <text evidence="3">The sequence shown here is derived from an EMBL/GenBank/DDBJ whole genome shotgun (WGS) entry which is preliminary data.</text>
</comment>
<keyword evidence="2" id="KW-0732">Signal</keyword>
<evidence type="ECO:0000313" key="4">
    <source>
        <dbReference type="Proteomes" id="UP000321907"/>
    </source>
</evidence>
<dbReference type="Proteomes" id="UP000321907">
    <property type="component" value="Unassembled WGS sequence"/>
</dbReference>
<accession>A0A5C7FUF4</accession>
<proteinExistence type="predicted"/>
<dbReference type="RefSeq" id="WP_147931037.1">
    <property type="nucleotide sequence ID" value="NZ_VOXD01000017.1"/>
</dbReference>
<evidence type="ECO:0000313" key="3">
    <source>
        <dbReference type="EMBL" id="TXF89051.1"/>
    </source>
</evidence>
<sequence length="76" mass="8588">MTNRITFFLLSAFLSANALLGQEPVDSPNRGATYVADNEVWYAQPFIWIGAVILILVVVLFMLRKKGSTNMPQHKY</sequence>
<keyword evidence="4" id="KW-1185">Reference proteome</keyword>
<evidence type="ECO:0008006" key="5">
    <source>
        <dbReference type="Google" id="ProtNLM"/>
    </source>
</evidence>
<dbReference type="AlphaFoldDB" id="A0A5C7FUF4"/>
<evidence type="ECO:0000256" key="2">
    <source>
        <dbReference type="SAM" id="SignalP"/>
    </source>
</evidence>
<reference evidence="3 4" key="1">
    <citation type="submission" date="2019-08" db="EMBL/GenBank/DDBJ databases">
        <title>Lewinella sp. strain SSH13 Genome sequencing and assembly.</title>
        <authorList>
            <person name="Kim I."/>
        </authorList>
    </citation>
    <scope>NUCLEOTIDE SEQUENCE [LARGE SCALE GENOMIC DNA]</scope>
    <source>
        <strain evidence="3 4">SSH13</strain>
    </source>
</reference>
<dbReference type="EMBL" id="VOXD01000017">
    <property type="protein sequence ID" value="TXF89051.1"/>
    <property type="molecule type" value="Genomic_DNA"/>
</dbReference>
<name>A0A5C7FUF4_9BACT</name>
<feature type="transmembrane region" description="Helical" evidence="1">
    <location>
        <begin position="45"/>
        <end position="63"/>
    </location>
</feature>
<feature type="chain" id="PRO_5022802776" description="Secreted protein with PEP-CTERM sorting signal" evidence="2">
    <location>
        <begin position="19"/>
        <end position="76"/>
    </location>
</feature>
<gene>
    <name evidence="3" type="ORF">FUA23_12250</name>
</gene>